<dbReference type="OrthoDB" id="1640349at2"/>
<dbReference type="Proteomes" id="UP000321574">
    <property type="component" value="Unassembled WGS sequence"/>
</dbReference>
<evidence type="ECO:0000256" key="1">
    <source>
        <dbReference type="SAM" id="Phobius"/>
    </source>
</evidence>
<reference evidence="2 3" key="1">
    <citation type="submission" date="2019-06" db="EMBL/GenBank/DDBJ databases">
        <title>Cerasibacillus sp. nov., isolated from maize field.</title>
        <authorList>
            <person name="Lin S.-Y."/>
            <person name="Tsai C.-F."/>
            <person name="Young C.-C."/>
        </authorList>
    </citation>
    <scope>NUCLEOTIDE SEQUENCE [LARGE SCALE GENOMIC DNA]</scope>
    <source>
        <strain evidence="2 3">CC-CFT480</strain>
    </source>
</reference>
<accession>A0A5C8P2Z6</accession>
<dbReference type="Pfam" id="PF06898">
    <property type="entry name" value="YqfD"/>
    <property type="match status" value="1"/>
</dbReference>
<dbReference type="AlphaFoldDB" id="A0A5C8P2Z6"/>
<keyword evidence="1" id="KW-0472">Membrane</keyword>
<evidence type="ECO:0000313" key="2">
    <source>
        <dbReference type="EMBL" id="TXL68010.1"/>
    </source>
</evidence>
<dbReference type="RefSeq" id="WP_147665746.1">
    <property type="nucleotide sequence ID" value="NZ_VDUW01000001.1"/>
</dbReference>
<keyword evidence="1" id="KW-0812">Transmembrane</keyword>
<comment type="caution">
    <text evidence="2">The sequence shown here is derived from an EMBL/GenBank/DDBJ whole genome shotgun (WGS) entry which is preliminary data.</text>
</comment>
<proteinExistence type="predicted"/>
<dbReference type="EMBL" id="VDUW01000001">
    <property type="protein sequence ID" value="TXL68010.1"/>
    <property type="molecule type" value="Genomic_DNA"/>
</dbReference>
<name>A0A5C8P2Z6_9BACI</name>
<keyword evidence="1" id="KW-1133">Transmembrane helix</keyword>
<dbReference type="NCBIfam" id="TIGR02876">
    <property type="entry name" value="spore_yqfD"/>
    <property type="match status" value="1"/>
</dbReference>
<dbReference type="PIRSF" id="PIRSF029895">
    <property type="entry name" value="SpoIV"/>
    <property type="match status" value="1"/>
</dbReference>
<feature type="transmembrane region" description="Helical" evidence="1">
    <location>
        <begin position="91"/>
        <end position="110"/>
    </location>
</feature>
<dbReference type="InterPro" id="IPR010690">
    <property type="entry name" value="YqfD"/>
</dbReference>
<sequence>MKQLQMLYFTGYLTILVSGKMPERFFQKCTMQGIPIWNVVKKGEETCLGTIKKQHLSYIKELQAQTNYTIEIVQQRGLPFLWKRLLQRKPLFIAMIITVMFIFILSNIIWKVEMNGFPKDLEEKITKALKNQGVHPGAWMFRIDTPSSIQQKLLNDVPELLWVGVERKGTSFHLEGVEKLIVKEEDSLEPQDLIAEKTGVIEKMFISKGVPKVAIHDYVTKGKLLVSGNLSDSNENENEKDDKDKKDILVPAQGEIIAKTWYKVNVTIPLKGNYEQLTGKQKQKYYLEWSKLNLPIWNLKSPKYEEMDVEKVEHPVYFLKWKLPFSITEHIYSEKKKHTLNRNKEEAIQIGKEQAEKELQIQLGPKAKILSEKILHEIMEHDKVILTLYISVEEDIAQARSITQKSKEKE</sequence>
<protein>
    <submittedName>
        <fullName evidence="2">Sporulation protein YqfD</fullName>
    </submittedName>
</protein>
<organism evidence="2 3">
    <name type="scientific">Cerasibacillus terrae</name>
    <dbReference type="NCBI Taxonomy" id="2498845"/>
    <lineage>
        <taxon>Bacteria</taxon>
        <taxon>Bacillati</taxon>
        <taxon>Bacillota</taxon>
        <taxon>Bacilli</taxon>
        <taxon>Bacillales</taxon>
        <taxon>Bacillaceae</taxon>
        <taxon>Cerasibacillus</taxon>
    </lineage>
</organism>
<evidence type="ECO:0000313" key="3">
    <source>
        <dbReference type="Proteomes" id="UP000321574"/>
    </source>
</evidence>
<keyword evidence="3" id="KW-1185">Reference proteome</keyword>
<gene>
    <name evidence="2" type="primary">yqfD</name>
    <name evidence="2" type="ORF">FHP05_03045</name>
</gene>